<sequence length="88" mass="9846">MDVTTTKLFRTGGSVALRIPAGWLDPEAPVTLVRDERTGRVYLNQSGPLDTQDFFDFMQGQEYRPDAAFDELSLRSDVPRTSSLDHGL</sequence>
<gene>
    <name evidence="1" type="ORF">UFOPK1684_00543</name>
</gene>
<dbReference type="AlphaFoldDB" id="A0A6J6E1N9"/>
<proteinExistence type="predicted"/>
<reference evidence="1" key="1">
    <citation type="submission" date="2020-05" db="EMBL/GenBank/DDBJ databases">
        <authorList>
            <person name="Chiriac C."/>
            <person name="Salcher M."/>
            <person name="Ghai R."/>
            <person name="Kavagutti S V."/>
        </authorList>
    </citation>
    <scope>NUCLEOTIDE SEQUENCE</scope>
</reference>
<protein>
    <submittedName>
        <fullName evidence="1">Unannotated protein</fullName>
    </submittedName>
</protein>
<accession>A0A6J6E1N9</accession>
<dbReference type="EMBL" id="CAEZTM010000017">
    <property type="protein sequence ID" value="CAB4568163.1"/>
    <property type="molecule type" value="Genomic_DNA"/>
</dbReference>
<evidence type="ECO:0000313" key="1">
    <source>
        <dbReference type="EMBL" id="CAB4568163.1"/>
    </source>
</evidence>
<organism evidence="1">
    <name type="scientific">freshwater metagenome</name>
    <dbReference type="NCBI Taxonomy" id="449393"/>
    <lineage>
        <taxon>unclassified sequences</taxon>
        <taxon>metagenomes</taxon>
        <taxon>ecological metagenomes</taxon>
    </lineage>
</organism>
<name>A0A6J6E1N9_9ZZZZ</name>